<dbReference type="PATRIC" id="fig|1122180.6.peg.328"/>
<evidence type="ECO:0000313" key="8">
    <source>
        <dbReference type="EMBL" id="EYD73767.1"/>
    </source>
</evidence>
<proteinExistence type="predicted"/>
<dbReference type="RefSeq" id="WP_342670083.1">
    <property type="nucleotide sequence ID" value="NZ_KK088648.1"/>
</dbReference>
<dbReference type="GO" id="GO:0016020">
    <property type="term" value="C:membrane"/>
    <property type="evidence" value="ECO:0007669"/>
    <property type="project" value="UniProtKB-SubCell"/>
</dbReference>
<dbReference type="AlphaFoldDB" id="A0A017HGW8"/>
<keyword evidence="4 6" id="KW-0472">Membrane</keyword>
<feature type="region of interest" description="Disordered" evidence="5">
    <location>
        <begin position="140"/>
        <end position="178"/>
    </location>
</feature>
<feature type="transmembrane region" description="Helical" evidence="6">
    <location>
        <begin position="39"/>
        <end position="63"/>
    </location>
</feature>
<dbReference type="InterPro" id="IPR010432">
    <property type="entry name" value="RDD"/>
</dbReference>
<evidence type="ECO:0000259" key="7">
    <source>
        <dbReference type="Pfam" id="PF06271"/>
    </source>
</evidence>
<accession>A0A017HGW8</accession>
<name>A0A017HGW8_9RHOB</name>
<evidence type="ECO:0000256" key="2">
    <source>
        <dbReference type="ARBA" id="ARBA00022692"/>
    </source>
</evidence>
<evidence type="ECO:0000256" key="5">
    <source>
        <dbReference type="SAM" id="MobiDB-lite"/>
    </source>
</evidence>
<dbReference type="EMBL" id="APGJ01000001">
    <property type="protein sequence ID" value="EYD73767.1"/>
    <property type="molecule type" value="Genomic_DNA"/>
</dbReference>
<keyword evidence="2 6" id="KW-0812">Transmembrane</keyword>
<protein>
    <submittedName>
        <fullName evidence="8">RDD family protein</fullName>
    </submittedName>
</protein>
<dbReference type="HOGENOM" id="CLU_1508843_0_0_5"/>
<keyword evidence="3 6" id="KW-1133">Transmembrane helix</keyword>
<comment type="caution">
    <text evidence="8">The sequence shown here is derived from an EMBL/GenBank/DDBJ whole genome shotgun (WGS) entry which is preliminary data.</text>
</comment>
<feature type="domain" description="RDD" evidence="7">
    <location>
        <begin position="27"/>
        <end position="144"/>
    </location>
</feature>
<evidence type="ECO:0000256" key="1">
    <source>
        <dbReference type="ARBA" id="ARBA00004141"/>
    </source>
</evidence>
<evidence type="ECO:0000256" key="3">
    <source>
        <dbReference type="ARBA" id="ARBA00022989"/>
    </source>
</evidence>
<dbReference type="Proteomes" id="UP000025047">
    <property type="component" value="Unassembled WGS sequence"/>
</dbReference>
<gene>
    <name evidence="8" type="ORF">Lokhon_00323</name>
</gene>
<keyword evidence="9" id="KW-1185">Reference proteome</keyword>
<evidence type="ECO:0000313" key="9">
    <source>
        <dbReference type="Proteomes" id="UP000025047"/>
    </source>
</evidence>
<feature type="compositionally biased region" description="Gly residues" evidence="5">
    <location>
        <begin position="169"/>
        <end position="178"/>
    </location>
</feature>
<evidence type="ECO:0000256" key="4">
    <source>
        <dbReference type="ARBA" id="ARBA00023136"/>
    </source>
</evidence>
<dbReference type="STRING" id="1122180.Lokhon_00323"/>
<reference evidence="8 9" key="1">
    <citation type="submission" date="2013-03" db="EMBL/GenBank/DDBJ databases">
        <authorList>
            <person name="Fiebig A."/>
            <person name="Goeker M."/>
            <person name="Klenk H.-P.P."/>
        </authorList>
    </citation>
    <scope>NUCLEOTIDE SEQUENCE [LARGE SCALE GENOMIC DNA]</scope>
    <source>
        <strain evidence="8 9">DSM 17492</strain>
    </source>
</reference>
<evidence type="ECO:0000256" key="6">
    <source>
        <dbReference type="SAM" id="Phobius"/>
    </source>
</evidence>
<dbReference type="eggNOG" id="COG1714">
    <property type="taxonomic scope" value="Bacteria"/>
</dbReference>
<organism evidence="8 9">
    <name type="scientific">Limimaricola hongkongensis DSM 17492</name>
    <dbReference type="NCBI Taxonomy" id="1122180"/>
    <lineage>
        <taxon>Bacteria</taxon>
        <taxon>Pseudomonadati</taxon>
        <taxon>Pseudomonadota</taxon>
        <taxon>Alphaproteobacteria</taxon>
        <taxon>Rhodobacterales</taxon>
        <taxon>Paracoccaceae</taxon>
        <taxon>Limimaricola</taxon>
    </lineage>
</organism>
<sequence>MTAAPTFAARLRGLPDPETSPECYDGTAFKRALAWTVDVMVIAVICALLVPFTAFLGLFFFPLMMMVVGFFYRWATITAGSATWGMRLMAIELRDGDDRPLDATQAFLHTAGYAVSVAIFPLQLVSMAMMLLTPAWAGPDRQRSGDHGAAPPPLRGAPGGRRPAARPRGGLGRGPVGR</sequence>
<dbReference type="Pfam" id="PF06271">
    <property type="entry name" value="RDD"/>
    <property type="match status" value="1"/>
</dbReference>
<comment type="subcellular location">
    <subcellularLocation>
        <location evidence="1">Membrane</location>
        <topology evidence="1">Multi-pass membrane protein</topology>
    </subcellularLocation>
</comment>
<feature type="transmembrane region" description="Helical" evidence="6">
    <location>
        <begin position="111"/>
        <end position="133"/>
    </location>
</feature>
<feature type="transmembrane region" description="Helical" evidence="6">
    <location>
        <begin position="70"/>
        <end position="91"/>
    </location>
</feature>